<sequence length="81" mass="8958">MLFNSSLSCPIVLSLKTQPAQLSKWSLEASVSSLFLMSREIFSKEVINHILGTTHTTRIKRINPCLSITASSHNAAESRLD</sequence>
<organism evidence="1 2">
    <name type="scientific">Trichinella patagoniensis</name>
    <dbReference type="NCBI Taxonomy" id="990121"/>
    <lineage>
        <taxon>Eukaryota</taxon>
        <taxon>Metazoa</taxon>
        <taxon>Ecdysozoa</taxon>
        <taxon>Nematoda</taxon>
        <taxon>Enoplea</taxon>
        <taxon>Dorylaimia</taxon>
        <taxon>Trichinellida</taxon>
        <taxon>Trichinellidae</taxon>
        <taxon>Trichinella</taxon>
    </lineage>
</organism>
<name>A0A0V0YUC7_9BILA</name>
<dbReference type="Proteomes" id="UP000054783">
    <property type="component" value="Unassembled WGS sequence"/>
</dbReference>
<keyword evidence="2" id="KW-1185">Reference proteome</keyword>
<dbReference type="AlphaFoldDB" id="A0A0V0YUC7"/>
<proteinExistence type="predicted"/>
<comment type="caution">
    <text evidence="1">The sequence shown here is derived from an EMBL/GenBank/DDBJ whole genome shotgun (WGS) entry which is preliminary data.</text>
</comment>
<evidence type="ECO:0000313" key="2">
    <source>
        <dbReference type="Proteomes" id="UP000054783"/>
    </source>
</evidence>
<gene>
    <name evidence="1" type="ORF">T12_5343</name>
</gene>
<dbReference type="EMBL" id="JYDQ01002397">
    <property type="protein sequence ID" value="KRY03890.1"/>
    <property type="molecule type" value="Genomic_DNA"/>
</dbReference>
<protein>
    <submittedName>
        <fullName evidence="1">Uncharacterized protein</fullName>
    </submittedName>
</protein>
<evidence type="ECO:0000313" key="1">
    <source>
        <dbReference type="EMBL" id="KRY03890.1"/>
    </source>
</evidence>
<reference evidence="1 2" key="1">
    <citation type="submission" date="2015-01" db="EMBL/GenBank/DDBJ databases">
        <title>Evolution of Trichinella species and genotypes.</title>
        <authorList>
            <person name="Korhonen P.K."/>
            <person name="Edoardo P."/>
            <person name="Giuseppe L.R."/>
            <person name="Gasser R.B."/>
        </authorList>
    </citation>
    <scope>NUCLEOTIDE SEQUENCE [LARGE SCALE GENOMIC DNA]</scope>
    <source>
        <strain evidence="1">ISS2496</strain>
    </source>
</reference>
<accession>A0A0V0YUC7</accession>